<accession>A0A8T0SHQ8</accession>
<feature type="region of interest" description="Disordered" evidence="2">
    <location>
        <begin position="41"/>
        <end position="241"/>
    </location>
</feature>
<dbReference type="AlphaFoldDB" id="A0A8T0SHQ8"/>
<reference evidence="3" key="1">
    <citation type="submission" date="2020-05" db="EMBL/GenBank/DDBJ databases">
        <title>WGS assembly of Panicum virgatum.</title>
        <authorList>
            <person name="Lovell J.T."/>
            <person name="Jenkins J."/>
            <person name="Shu S."/>
            <person name="Juenger T.E."/>
            <person name="Schmutz J."/>
        </authorList>
    </citation>
    <scope>NUCLEOTIDE SEQUENCE</scope>
    <source>
        <strain evidence="3">AP13</strain>
    </source>
</reference>
<dbReference type="PANTHER" id="PTHR33063">
    <property type="entry name" value="OS02G0583500 PROTEIN"/>
    <property type="match status" value="1"/>
</dbReference>
<comment type="caution">
    <text evidence="3">The sequence shown here is derived from an EMBL/GenBank/DDBJ whole genome shotgun (WGS) entry which is preliminary data.</text>
</comment>
<keyword evidence="1" id="KW-0175">Coiled coil</keyword>
<evidence type="ECO:0000256" key="1">
    <source>
        <dbReference type="SAM" id="Coils"/>
    </source>
</evidence>
<evidence type="ECO:0000313" key="4">
    <source>
        <dbReference type="Proteomes" id="UP000823388"/>
    </source>
</evidence>
<evidence type="ECO:0000256" key="2">
    <source>
        <dbReference type="SAM" id="MobiDB-lite"/>
    </source>
</evidence>
<feature type="compositionally biased region" description="Polar residues" evidence="2">
    <location>
        <begin position="180"/>
        <end position="192"/>
    </location>
</feature>
<dbReference type="PANTHER" id="PTHR33063:SF16">
    <property type="entry name" value="OS02G0241300 PROTEIN"/>
    <property type="match status" value="1"/>
</dbReference>
<evidence type="ECO:0000313" key="3">
    <source>
        <dbReference type="EMBL" id="KAG2598051.1"/>
    </source>
</evidence>
<sequence length="549" mass="61394">MTKTQYELDRDERVRDIEEHFKSLGIPILPQEVRDVISKKEKCKRKTVVSDNSDSDKEYDPSSDIDNQSESDDDLNNEDNTEVGAMVPRTRPQQKKQKMAQMAAAKQLPPRTPTRLTRQQAAMPSPGGRPPPRERLPLPPKTTSKANPKTNPISSASKLPSPSRLPSTSQPPVSAPGGNTEHSTPTPTTSVDHSYPIETSPGVQSSRQSNDINDSNVQVDADLEGHTNEGEPVGDLVPAPRKEVRKKTIGVGLEKMIKRGNKLAIQVAEGKKRPDVPLQAAKLASETGVALRDKLPIYTSWKLYERDGGPTEVQKVLDKVANRLDVDVKNEGPSKSACTDIIKKGVRQQRYHIKRKYFDESLTKEQLLAKEPPRKMKKEEWIKLRPKYNNSEPDAVKFFGKCMNSQKNGRTPLANDIYERMVAEKNREPEEGEAQKSPSKIVDESLSQISRSSTFLPNIGAPRPSKTGQSSSTAAQARMQAQFEAALQAEREESARKQEELKAQLQTQQAALEENQSLLRQTQEQVRGMTIKFEETNELLRAVLKFQKE</sequence>
<name>A0A8T0SHQ8_PANVG</name>
<gene>
    <name evidence="3" type="ORF">PVAP13_5KG279621</name>
</gene>
<organism evidence="3 4">
    <name type="scientific">Panicum virgatum</name>
    <name type="common">Blackwell switchgrass</name>
    <dbReference type="NCBI Taxonomy" id="38727"/>
    <lineage>
        <taxon>Eukaryota</taxon>
        <taxon>Viridiplantae</taxon>
        <taxon>Streptophyta</taxon>
        <taxon>Embryophyta</taxon>
        <taxon>Tracheophyta</taxon>
        <taxon>Spermatophyta</taxon>
        <taxon>Magnoliopsida</taxon>
        <taxon>Liliopsida</taxon>
        <taxon>Poales</taxon>
        <taxon>Poaceae</taxon>
        <taxon>PACMAD clade</taxon>
        <taxon>Panicoideae</taxon>
        <taxon>Panicodae</taxon>
        <taxon>Paniceae</taxon>
        <taxon>Panicinae</taxon>
        <taxon>Panicum</taxon>
        <taxon>Panicum sect. Hiantes</taxon>
    </lineage>
</organism>
<feature type="region of interest" description="Disordered" evidence="2">
    <location>
        <begin position="454"/>
        <end position="475"/>
    </location>
</feature>
<dbReference type="Proteomes" id="UP000823388">
    <property type="component" value="Chromosome 5K"/>
</dbReference>
<feature type="coiled-coil region" evidence="1">
    <location>
        <begin position="480"/>
        <end position="525"/>
    </location>
</feature>
<feature type="compositionally biased region" description="Polar residues" evidence="2">
    <location>
        <begin position="466"/>
        <end position="475"/>
    </location>
</feature>
<protein>
    <submittedName>
        <fullName evidence="3">Uncharacterized protein</fullName>
    </submittedName>
</protein>
<keyword evidence="4" id="KW-1185">Reference proteome</keyword>
<feature type="compositionally biased region" description="Polar residues" evidence="2">
    <location>
        <begin position="201"/>
        <end position="218"/>
    </location>
</feature>
<feature type="compositionally biased region" description="Acidic residues" evidence="2">
    <location>
        <begin position="61"/>
        <end position="81"/>
    </location>
</feature>
<proteinExistence type="predicted"/>
<feature type="compositionally biased region" description="Polar residues" evidence="2">
    <location>
        <begin position="141"/>
        <end position="172"/>
    </location>
</feature>
<dbReference type="EMBL" id="CM029045">
    <property type="protein sequence ID" value="KAG2598051.1"/>
    <property type="molecule type" value="Genomic_DNA"/>
</dbReference>